<keyword evidence="15" id="KW-1185">Reference proteome</keyword>
<organism evidence="15 16">
    <name type="scientific">Python bivittatus</name>
    <name type="common">Burmese python</name>
    <name type="synonym">Python molurus bivittatus</name>
    <dbReference type="NCBI Taxonomy" id="176946"/>
    <lineage>
        <taxon>Eukaryota</taxon>
        <taxon>Metazoa</taxon>
        <taxon>Chordata</taxon>
        <taxon>Craniata</taxon>
        <taxon>Vertebrata</taxon>
        <taxon>Euteleostomi</taxon>
        <taxon>Lepidosauria</taxon>
        <taxon>Squamata</taxon>
        <taxon>Bifurcata</taxon>
        <taxon>Unidentata</taxon>
        <taxon>Episquamata</taxon>
        <taxon>Toxicofera</taxon>
        <taxon>Serpentes</taxon>
        <taxon>Henophidia</taxon>
        <taxon>Pythonidae</taxon>
        <taxon>Python</taxon>
    </lineage>
</organism>
<dbReference type="GeneID" id="103054764"/>
<feature type="domain" description="G-protein coupled receptors family 1 profile" evidence="14">
    <location>
        <begin position="62"/>
        <end position="310"/>
    </location>
</feature>
<keyword evidence="8 12" id="KW-0675">Receptor</keyword>
<sequence length="360" mass="40478">MDSLTSFPYNDDMEFLPLPENDTYNFSRNGAEIYYDDPHISRVMHMVSMAIDSTTLLLGAIGNGLVIFFTGFQMKKTVTTMWYLNLALADFIFAVSLSSELLYIALGQWILGRLLCKLDTVVSFLNMFASVFFLTVISADRCVSVVYPVWALNHRTLQLASIIVVLIWMMALGLSSPYYSFRDVEYTEDGSVQCSYSFSLEGASNLKSHRSVVVTEFVIGFLIPFHIILACYCIIVFKLRGKTFGHFGRSFKIIVVVVVAFFCCWFPHHLFSILETLEDESGDLRMVIDIGVPLANGLMCLNSCLNPFLYAFIGPDCRKRNWHSFLSAFKGAFSENWTVSSFSSNRNSGSTSGIVESSMV</sequence>
<dbReference type="Pfam" id="PF00001">
    <property type="entry name" value="7tm_1"/>
    <property type="match status" value="1"/>
</dbReference>
<feature type="transmembrane region" description="Helical" evidence="13">
    <location>
        <begin position="251"/>
        <end position="270"/>
    </location>
</feature>
<dbReference type="Gene3D" id="1.20.1070.10">
    <property type="entry name" value="Rhodopsin 7-helix transmembrane proteins"/>
    <property type="match status" value="1"/>
</dbReference>
<dbReference type="GO" id="GO:0006954">
    <property type="term" value="P:inflammatory response"/>
    <property type="evidence" value="ECO:0007669"/>
    <property type="project" value="TreeGrafter"/>
</dbReference>
<dbReference type="Proteomes" id="UP000695026">
    <property type="component" value="Unplaced"/>
</dbReference>
<dbReference type="SUPFAM" id="SSF81321">
    <property type="entry name" value="Family A G protein-coupled receptor-like"/>
    <property type="match status" value="1"/>
</dbReference>
<dbReference type="PRINTS" id="PR00526">
    <property type="entry name" value="FMETLEUPHER"/>
</dbReference>
<evidence type="ECO:0000256" key="5">
    <source>
        <dbReference type="ARBA" id="ARBA00023040"/>
    </source>
</evidence>
<evidence type="ECO:0000256" key="13">
    <source>
        <dbReference type="SAM" id="Phobius"/>
    </source>
</evidence>
<evidence type="ECO:0000256" key="8">
    <source>
        <dbReference type="ARBA" id="ARBA00023170"/>
    </source>
</evidence>
<evidence type="ECO:0000256" key="10">
    <source>
        <dbReference type="ARBA" id="ARBA00023224"/>
    </source>
</evidence>
<evidence type="ECO:0000256" key="1">
    <source>
        <dbReference type="ARBA" id="ARBA00004651"/>
    </source>
</evidence>
<dbReference type="InterPro" id="IPR000826">
    <property type="entry name" value="Formyl_rcpt-rel"/>
</dbReference>
<protein>
    <submittedName>
        <fullName evidence="16">C3a anaphylatoxin chemotactic receptor-like</fullName>
    </submittedName>
</protein>
<keyword evidence="10 12" id="KW-0807">Transducer</keyword>
<feature type="transmembrane region" description="Helical" evidence="13">
    <location>
        <begin position="290"/>
        <end position="313"/>
    </location>
</feature>
<keyword evidence="9" id="KW-0325">Glycoprotein</keyword>
<evidence type="ECO:0000256" key="4">
    <source>
        <dbReference type="ARBA" id="ARBA00022989"/>
    </source>
</evidence>
<evidence type="ECO:0000256" key="9">
    <source>
        <dbReference type="ARBA" id="ARBA00023180"/>
    </source>
</evidence>
<evidence type="ECO:0000313" key="16">
    <source>
        <dbReference type="RefSeq" id="XP_007440355.2"/>
    </source>
</evidence>
<dbReference type="OMA" id="AFFCCWF"/>
<dbReference type="PANTHER" id="PTHR24225:SF0">
    <property type="entry name" value="N-FORMYL PEPTIDE RECEPTOR 2"/>
    <property type="match status" value="1"/>
</dbReference>
<reference evidence="16" key="1">
    <citation type="submission" date="2025-08" db="UniProtKB">
        <authorList>
            <consortium name="RefSeq"/>
        </authorList>
    </citation>
    <scope>IDENTIFICATION</scope>
    <source>
        <tissue evidence="16">Liver</tissue>
    </source>
</reference>
<feature type="transmembrane region" description="Helical" evidence="13">
    <location>
        <begin position="124"/>
        <end position="147"/>
    </location>
</feature>
<keyword evidence="6 13" id="KW-0472">Membrane</keyword>
<accession>A0A9F2WII1</accession>
<dbReference type="AlphaFoldDB" id="A0A9F2WII1"/>
<dbReference type="PRINTS" id="PR00237">
    <property type="entry name" value="GPCRRHODOPSN"/>
</dbReference>
<feature type="transmembrane region" description="Helical" evidence="13">
    <location>
        <begin position="217"/>
        <end position="239"/>
    </location>
</feature>
<evidence type="ECO:0000256" key="11">
    <source>
        <dbReference type="ARBA" id="ARBA00025736"/>
    </source>
</evidence>
<dbReference type="GO" id="GO:0005886">
    <property type="term" value="C:plasma membrane"/>
    <property type="evidence" value="ECO:0007669"/>
    <property type="project" value="UniProtKB-SubCell"/>
</dbReference>
<dbReference type="OrthoDB" id="6088892at2759"/>
<dbReference type="GO" id="GO:0007200">
    <property type="term" value="P:phospholipase C-activating G protein-coupled receptor signaling pathway"/>
    <property type="evidence" value="ECO:0007669"/>
    <property type="project" value="TreeGrafter"/>
</dbReference>
<feature type="transmembrane region" description="Helical" evidence="13">
    <location>
        <begin position="46"/>
        <end position="70"/>
    </location>
</feature>
<keyword evidence="3 12" id="KW-0812">Transmembrane</keyword>
<dbReference type="InterPro" id="IPR000276">
    <property type="entry name" value="GPCR_Rhodpsn"/>
</dbReference>
<dbReference type="GO" id="GO:0007204">
    <property type="term" value="P:positive regulation of cytosolic calcium ion concentration"/>
    <property type="evidence" value="ECO:0007669"/>
    <property type="project" value="TreeGrafter"/>
</dbReference>
<gene>
    <name evidence="16" type="primary">LOC103054764</name>
</gene>
<comment type="similarity">
    <text evidence="11">Belongs to the chemokine-like receptor (CMKLR) family.</text>
</comment>
<name>A0A9F2WII1_PYTBI</name>
<feature type="transmembrane region" description="Helical" evidence="13">
    <location>
        <begin position="159"/>
        <end position="179"/>
    </location>
</feature>
<evidence type="ECO:0000256" key="6">
    <source>
        <dbReference type="ARBA" id="ARBA00023136"/>
    </source>
</evidence>
<feature type="transmembrane region" description="Helical" evidence="13">
    <location>
        <begin position="82"/>
        <end position="104"/>
    </location>
</feature>
<comment type="similarity">
    <text evidence="12">Belongs to the G-protein coupled receptor 1 family.</text>
</comment>
<dbReference type="GO" id="GO:0004875">
    <property type="term" value="F:complement receptor activity"/>
    <property type="evidence" value="ECO:0007669"/>
    <property type="project" value="TreeGrafter"/>
</dbReference>
<keyword evidence="2" id="KW-1003">Cell membrane</keyword>
<evidence type="ECO:0000313" key="15">
    <source>
        <dbReference type="Proteomes" id="UP000695026"/>
    </source>
</evidence>
<dbReference type="PANTHER" id="PTHR24225">
    <property type="entry name" value="CHEMOTACTIC RECEPTOR"/>
    <property type="match status" value="1"/>
</dbReference>
<keyword evidence="7" id="KW-1015">Disulfide bond</keyword>
<evidence type="ECO:0000259" key="14">
    <source>
        <dbReference type="PROSITE" id="PS50262"/>
    </source>
</evidence>
<comment type="subcellular location">
    <subcellularLocation>
        <location evidence="1">Cell membrane</location>
        <topology evidence="1">Multi-pass membrane protein</topology>
    </subcellularLocation>
</comment>
<proteinExistence type="inferred from homology"/>
<dbReference type="KEGG" id="pbi:103054764"/>
<dbReference type="GO" id="GO:0004982">
    <property type="term" value="F:N-formyl peptide receptor activity"/>
    <property type="evidence" value="ECO:0007669"/>
    <property type="project" value="TreeGrafter"/>
</dbReference>
<evidence type="ECO:0000256" key="2">
    <source>
        <dbReference type="ARBA" id="ARBA00022475"/>
    </source>
</evidence>
<keyword evidence="5 12" id="KW-0297">G-protein coupled receptor</keyword>
<dbReference type="PROSITE" id="PS50262">
    <property type="entry name" value="G_PROTEIN_RECEP_F1_2"/>
    <property type="match status" value="1"/>
</dbReference>
<evidence type="ECO:0000256" key="3">
    <source>
        <dbReference type="ARBA" id="ARBA00022692"/>
    </source>
</evidence>
<keyword evidence="4 13" id="KW-1133">Transmembrane helix</keyword>
<dbReference type="RefSeq" id="XP_007440355.2">
    <property type="nucleotide sequence ID" value="XM_007440293.2"/>
</dbReference>
<evidence type="ECO:0000256" key="12">
    <source>
        <dbReference type="RuleBase" id="RU000688"/>
    </source>
</evidence>
<evidence type="ECO:0000256" key="7">
    <source>
        <dbReference type="ARBA" id="ARBA00023157"/>
    </source>
</evidence>
<dbReference type="PROSITE" id="PS00237">
    <property type="entry name" value="G_PROTEIN_RECEP_F1_1"/>
    <property type="match status" value="1"/>
</dbReference>
<dbReference type="InterPro" id="IPR017452">
    <property type="entry name" value="GPCR_Rhodpsn_7TM"/>
</dbReference>
<dbReference type="FunFam" id="1.20.1070.10:FF:000034">
    <property type="entry name" value="G-protein coupled receptor 1"/>
    <property type="match status" value="1"/>
</dbReference>